<reference evidence="1" key="1">
    <citation type="journal article" date="2014" name="Front. Microbiol.">
        <title>High frequency of phylogenetically diverse reductive dehalogenase-homologous genes in deep subseafloor sedimentary metagenomes.</title>
        <authorList>
            <person name="Kawai M."/>
            <person name="Futagami T."/>
            <person name="Toyoda A."/>
            <person name="Takaki Y."/>
            <person name="Nishi S."/>
            <person name="Hori S."/>
            <person name="Arai W."/>
            <person name="Tsubouchi T."/>
            <person name="Morono Y."/>
            <person name="Uchiyama I."/>
            <person name="Ito T."/>
            <person name="Fujiyama A."/>
            <person name="Inagaki F."/>
            <person name="Takami H."/>
        </authorList>
    </citation>
    <scope>NUCLEOTIDE SEQUENCE</scope>
    <source>
        <strain evidence="1">Expedition CK06-06</strain>
    </source>
</reference>
<dbReference type="AlphaFoldDB" id="X1LLF9"/>
<comment type="caution">
    <text evidence="1">The sequence shown here is derived from an EMBL/GenBank/DDBJ whole genome shotgun (WGS) entry which is preliminary data.</text>
</comment>
<dbReference type="EMBL" id="BARV01012349">
    <property type="protein sequence ID" value="GAI03240.1"/>
    <property type="molecule type" value="Genomic_DNA"/>
</dbReference>
<accession>X1LLF9</accession>
<protein>
    <submittedName>
        <fullName evidence="1">Uncharacterized protein</fullName>
    </submittedName>
</protein>
<evidence type="ECO:0000313" key="1">
    <source>
        <dbReference type="EMBL" id="GAI03240.1"/>
    </source>
</evidence>
<sequence>MTPSGDNASIRIYDGESAEDPMIGHVYTSIKVTREYHIAGGLETHRGLYIGALDHVEGVLVIWEPLGEGKA</sequence>
<proteinExistence type="predicted"/>
<organism evidence="1">
    <name type="scientific">marine sediment metagenome</name>
    <dbReference type="NCBI Taxonomy" id="412755"/>
    <lineage>
        <taxon>unclassified sequences</taxon>
        <taxon>metagenomes</taxon>
        <taxon>ecological metagenomes</taxon>
    </lineage>
</organism>
<gene>
    <name evidence="1" type="ORF">S06H3_22917</name>
</gene>
<name>X1LLF9_9ZZZZ</name>